<evidence type="ECO:0000313" key="4">
    <source>
        <dbReference type="Proteomes" id="UP000729733"/>
    </source>
</evidence>
<dbReference type="Pfam" id="PF11997">
    <property type="entry name" value="DUF3492"/>
    <property type="match status" value="1"/>
</dbReference>
<protein>
    <submittedName>
        <fullName evidence="3">GT4 family glycosyltransferase PelF</fullName>
    </submittedName>
</protein>
<dbReference type="Gene3D" id="3.40.50.2000">
    <property type="entry name" value="Glycogen Phosphorylase B"/>
    <property type="match status" value="2"/>
</dbReference>
<reference evidence="3" key="1">
    <citation type="journal article" date="2021" name="Antonie Van Leeuwenhoek">
        <title>Draft genome and description of Waterburya agarophytonicola gen. nov. sp. nov. (Pleurocapsales, Cyanobacteria): a seaweed symbiont.</title>
        <authorList>
            <person name="Bonthond G."/>
            <person name="Shalygin S."/>
            <person name="Bayer T."/>
            <person name="Weinberger F."/>
        </authorList>
    </citation>
    <scope>NUCLEOTIDE SEQUENCE</scope>
    <source>
        <strain evidence="3">KI4</strain>
    </source>
</reference>
<sequence>MARPCVLLTTEGTYPFAKGGVSTWCHVLTQQLPEIDFKLLAVVANPYQEIRYELSPNVLEVSKIPLWGMDDPVEYSWRSPFSSALHSKQGVTPNLIKQTFLPLWSSFLRSILSAEVEAKSLGKLILSLHKYFLVYDYHKTMNSSWVWSTYKHLAWDYCQQEDLTGVTLTELTEVMRLLYRFLITIHLPVPETDLTHSSAAAFCGLPCVIAKLQRGTPYLLTEHGINIREQYLNLNQNIPSLYVRKFLYRLMGAVVKVNFHYADLISPVCEFNARWERWWGVPPEKIKVIYNGADPEKFHPTPPIKKERPQVMNMGLIFPLKGQLDLIKASIIVREQIPDVEFIFYGKASDENYFAQCEALVKEHKLENTINFAGFTSEPWRAYSEADVVAMASISEGFPFAIIEAMLSRATIVSTDVGGVREAIADTGLLVRASRSEQMAEAILKLLLMDEKERSQYGEKALERSLKLFTQETFLAEHREVYDKLLNSSALSL</sequence>
<dbReference type="Proteomes" id="UP000729733">
    <property type="component" value="Unassembled WGS sequence"/>
</dbReference>
<dbReference type="Pfam" id="PF00534">
    <property type="entry name" value="Glycos_transf_1"/>
    <property type="match status" value="1"/>
</dbReference>
<dbReference type="AlphaFoldDB" id="A0A964FE18"/>
<feature type="domain" description="Glycosyl transferase family 1" evidence="1">
    <location>
        <begin position="296"/>
        <end position="462"/>
    </location>
</feature>
<feature type="domain" description="DUF3492" evidence="2">
    <location>
        <begin position="6"/>
        <end position="283"/>
    </location>
</feature>
<name>A0A964FE18_9CYAN</name>
<dbReference type="PANTHER" id="PTHR12526:SF630">
    <property type="entry name" value="GLYCOSYLTRANSFERASE"/>
    <property type="match status" value="1"/>
</dbReference>
<dbReference type="GO" id="GO:0016757">
    <property type="term" value="F:glycosyltransferase activity"/>
    <property type="evidence" value="ECO:0007669"/>
    <property type="project" value="InterPro"/>
</dbReference>
<dbReference type="InterPro" id="IPR022622">
    <property type="entry name" value="DUF3492"/>
</dbReference>
<organism evidence="3 4">
    <name type="scientific">Waterburya agarophytonicola KI4</name>
    <dbReference type="NCBI Taxonomy" id="2874699"/>
    <lineage>
        <taxon>Bacteria</taxon>
        <taxon>Bacillati</taxon>
        <taxon>Cyanobacteriota</taxon>
        <taxon>Cyanophyceae</taxon>
        <taxon>Pleurocapsales</taxon>
        <taxon>Hyellaceae</taxon>
        <taxon>Waterburya</taxon>
        <taxon>Waterburya agarophytonicola</taxon>
    </lineage>
</organism>
<dbReference type="RefSeq" id="WP_229638377.1">
    <property type="nucleotide sequence ID" value="NZ_JADWDC010000001.1"/>
</dbReference>
<dbReference type="SUPFAM" id="SSF53756">
    <property type="entry name" value="UDP-Glycosyltransferase/glycogen phosphorylase"/>
    <property type="match status" value="1"/>
</dbReference>
<evidence type="ECO:0000313" key="3">
    <source>
        <dbReference type="EMBL" id="MCC0175377.1"/>
    </source>
</evidence>
<dbReference type="NCBIfam" id="NF038011">
    <property type="entry name" value="PelF"/>
    <property type="match status" value="1"/>
</dbReference>
<gene>
    <name evidence="3" type="primary">pelF</name>
    <name evidence="3" type="ORF">I4641_00080</name>
</gene>
<evidence type="ECO:0000259" key="1">
    <source>
        <dbReference type="Pfam" id="PF00534"/>
    </source>
</evidence>
<dbReference type="InterPro" id="IPR047691">
    <property type="entry name" value="PelF-like"/>
</dbReference>
<proteinExistence type="predicted"/>
<dbReference type="PANTHER" id="PTHR12526">
    <property type="entry name" value="GLYCOSYLTRANSFERASE"/>
    <property type="match status" value="1"/>
</dbReference>
<comment type="caution">
    <text evidence="3">The sequence shown here is derived from an EMBL/GenBank/DDBJ whole genome shotgun (WGS) entry which is preliminary data.</text>
</comment>
<accession>A0A964FE18</accession>
<dbReference type="InterPro" id="IPR001296">
    <property type="entry name" value="Glyco_trans_1"/>
</dbReference>
<keyword evidence="4" id="KW-1185">Reference proteome</keyword>
<evidence type="ECO:0000259" key="2">
    <source>
        <dbReference type="Pfam" id="PF11997"/>
    </source>
</evidence>
<dbReference type="EMBL" id="JADWDC010000001">
    <property type="protein sequence ID" value="MCC0175377.1"/>
    <property type="molecule type" value="Genomic_DNA"/>
</dbReference>